<dbReference type="RefSeq" id="WP_186639523.1">
    <property type="nucleotide sequence ID" value="NZ_JACOAF010000035.1"/>
</dbReference>
<feature type="region of interest" description="Disordered" evidence="1">
    <location>
        <begin position="74"/>
        <end position="211"/>
    </location>
</feature>
<keyword evidence="2" id="KW-1133">Transmembrane helix</keyword>
<keyword evidence="4" id="KW-1185">Reference proteome</keyword>
<feature type="compositionally biased region" description="Low complexity" evidence="1">
    <location>
        <begin position="192"/>
        <end position="211"/>
    </location>
</feature>
<comment type="caution">
    <text evidence="3">The sequence shown here is derived from an EMBL/GenBank/DDBJ whole genome shotgun (WGS) entry which is preliminary data.</text>
</comment>
<accession>A0ABR6VV41</accession>
<feature type="compositionally biased region" description="Basic and acidic residues" evidence="1">
    <location>
        <begin position="74"/>
        <end position="83"/>
    </location>
</feature>
<dbReference type="EMBL" id="JACOAF010000035">
    <property type="protein sequence ID" value="MBC3541045.1"/>
    <property type="molecule type" value="Genomic_DNA"/>
</dbReference>
<reference evidence="3 4" key="1">
    <citation type="journal article" date="2019" name="Int. J. Syst. Evol. Microbiol.">
        <title>Rufibacter sediminis sp. nov., isolated from freshwater lake sediment.</title>
        <authorList>
            <person name="Qu J.H."/>
            <person name="Zhang L.J."/>
            <person name="Fu Y.H."/>
            <person name="Li H.F."/>
        </authorList>
    </citation>
    <scope>NUCLEOTIDE SEQUENCE [LARGE SCALE GENOMIC DNA]</scope>
    <source>
        <strain evidence="3 4">H-1</strain>
    </source>
</reference>
<sequence length="446" mass="49639">MNWNNISDEELDRLFKASADNFDPPFDPEGWKAMDQKLEQVQPRVRWFKYAILLLCLVAFISLFTFHQLNNSDSERLSDDGIQKESSTQPEFLGQNEENSFKTESNNQQNRSKAASTNNTFEAKSSALDVSATKKQVGSSAKRVPQPLPSLSRDSIAPRSTVERNQRKLQSQPKLLLGASIRNKDQDRRSNGSEVESENSNEFSLLESRSGLGESQETSLVPEVLEAAFIDVPQVDSLKQVEENQQNKLERPAFLSSVQVAIVFAPDVTTVKFKDPDAVSANAGLLVGIPLSRRLSLVSGVVWANKVYSARAEDYAFNNGYTYTAPVEATCRVLDIPVNLRYRVLEAGRNSLAVQAGLSSYIMLHEEYSSGSGGYGSYPYYKEVSNKNRHWFSVQNVSLVYTRTLSPFFSLGVEPFVKIPYSGIGDGKVKLTSAGVFFSVGYTIKR</sequence>
<evidence type="ECO:0000313" key="4">
    <source>
        <dbReference type="Proteomes" id="UP000659698"/>
    </source>
</evidence>
<dbReference type="Proteomes" id="UP000659698">
    <property type="component" value="Unassembled WGS sequence"/>
</dbReference>
<evidence type="ECO:0000256" key="2">
    <source>
        <dbReference type="SAM" id="Phobius"/>
    </source>
</evidence>
<organism evidence="3 4">
    <name type="scientific">Rufibacter sediminis</name>
    <dbReference type="NCBI Taxonomy" id="2762756"/>
    <lineage>
        <taxon>Bacteria</taxon>
        <taxon>Pseudomonadati</taxon>
        <taxon>Bacteroidota</taxon>
        <taxon>Cytophagia</taxon>
        <taxon>Cytophagales</taxon>
        <taxon>Hymenobacteraceae</taxon>
        <taxon>Rufibacter</taxon>
    </lineage>
</organism>
<feature type="compositionally biased region" description="Polar residues" evidence="1">
    <location>
        <begin position="84"/>
        <end position="123"/>
    </location>
</feature>
<name>A0ABR6VV41_9BACT</name>
<proteinExistence type="predicted"/>
<evidence type="ECO:0000256" key="1">
    <source>
        <dbReference type="SAM" id="MobiDB-lite"/>
    </source>
</evidence>
<keyword evidence="2" id="KW-0812">Transmembrane</keyword>
<keyword evidence="2" id="KW-0472">Membrane</keyword>
<protein>
    <submittedName>
        <fullName evidence="3">Outer membrane beta-barrel protein</fullName>
    </submittedName>
</protein>
<evidence type="ECO:0000313" key="3">
    <source>
        <dbReference type="EMBL" id="MBC3541045.1"/>
    </source>
</evidence>
<gene>
    <name evidence="3" type="ORF">H7U12_15225</name>
</gene>
<feature type="compositionally biased region" description="Basic and acidic residues" evidence="1">
    <location>
        <begin position="182"/>
        <end position="191"/>
    </location>
</feature>
<feature type="transmembrane region" description="Helical" evidence="2">
    <location>
        <begin position="47"/>
        <end position="66"/>
    </location>
</feature>